<comment type="caution">
    <text evidence="3">The sequence shown here is derived from an EMBL/GenBank/DDBJ whole genome shotgun (WGS) entry which is preliminary data.</text>
</comment>
<evidence type="ECO:0000256" key="2">
    <source>
        <dbReference type="SAM" id="Phobius"/>
    </source>
</evidence>
<organism evidence="3 4">
    <name type="scientific">Saitozyma podzolica</name>
    <dbReference type="NCBI Taxonomy" id="1890683"/>
    <lineage>
        <taxon>Eukaryota</taxon>
        <taxon>Fungi</taxon>
        <taxon>Dikarya</taxon>
        <taxon>Basidiomycota</taxon>
        <taxon>Agaricomycotina</taxon>
        <taxon>Tremellomycetes</taxon>
        <taxon>Tremellales</taxon>
        <taxon>Trimorphomycetaceae</taxon>
        <taxon>Saitozyma</taxon>
    </lineage>
</organism>
<evidence type="ECO:0000313" key="3">
    <source>
        <dbReference type="EMBL" id="RSH84059.1"/>
    </source>
</evidence>
<keyword evidence="2" id="KW-0472">Membrane</keyword>
<accession>A0A427XYY6</accession>
<dbReference type="OrthoDB" id="423313at2759"/>
<keyword evidence="4" id="KW-1185">Reference proteome</keyword>
<evidence type="ECO:0000256" key="1">
    <source>
        <dbReference type="SAM" id="MobiDB-lite"/>
    </source>
</evidence>
<feature type="transmembrane region" description="Helical" evidence="2">
    <location>
        <begin position="123"/>
        <end position="143"/>
    </location>
</feature>
<evidence type="ECO:0000313" key="4">
    <source>
        <dbReference type="Proteomes" id="UP000279259"/>
    </source>
</evidence>
<proteinExistence type="predicted"/>
<sequence length="420" mass="46153">MLLPTELIPRSTLTLDASASGSTSDLKARSPRTPQQRHFAFESYPSPLRGLPGSTAPHVAIRLVEDVEATPRGATAPQPSTPRRVKNPNNLKISTPPYLPSNVPSSPQVSSLSMMPGSLPRPVVRLLFLVALLASSILILTFVPGARLPSLKAASISRRLALAPDGRAYVDVANEPRSWTDAIDRDYTPPQIRAPHMMKRSRSLLSARRELDSMVPHPLKAVRPVLDAHPLPATHELLAIQSYLLDSDYNVLPSNLDPSMPLDAHSVLGIGSSKLGKPGSEAEKAWLSELELEREDDIVIWYGGDGYSRLPHALLDLLRALHGPERHPTLIPCHGRSDLKLLHGIFDRLELPIRHHPLVMIGNEPIIGDTDLWEELRGSGKLTKMLEKVGWVKPVKTKSSKHNDEVGSGEQQHQQPRDQA</sequence>
<dbReference type="AlphaFoldDB" id="A0A427XYY6"/>
<gene>
    <name evidence="3" type="ORF">EHS25_005304</name>
</gene>
<feature type="region of interest" description="Disordered" evidence="1">
    <location>
        <begin position="66"/>
        <end position="104"/>
    </location>
</feature>
<keyword evidence="2" id="KW-1133">Transmembrane helix</keyword>
<dbReference type="Proteomes" id="UP000279259">
    <property type="component" value="Unassembled WGS sequence"/>
</dbReference>
<protein>
    <submittedName>
        <fullName evidence="3">Uncharacterized protein</fullName>
    </submittedName>
</protein>
<feature type="region of interest" description="Disordered" evidence="1">
    <location>
        <begin position="393"/>
        <end position="420"/>
    </location>
</feature>
<dbReference type="EMBL" id="RSCD01000022">
    <property type="protein sequence ID" value="RSH84059.1"/>
    <property type="molecule type" value="Genomic_DNA"/>
</dbReference>
<reference evidence="3 4" key="1">
    <citation type="submission" date="2018-11" db="EMBL/GenBank/DDBJ databases">
        <title>Genome sequence of Saitozyma podzolica DSM 27192.</title>
        <authorList>
            <person name="Aliyu H."/>
            <person name="Gorte O."/>
            <person name="Ochsenreither K."/>
        </authorList>
    </citation>
    <scope>NUCLEOTIDE SEQUENCE [LARGE SCALE GENOMIC DNA]</scope>
    <source>
        <strain evidence="3 4">DSM 27192</strain>
    </source>
</reference>
<feature type="region of interest" description="Disordered" evidence="1">
    <location>
        <begin position="14"/>
        <end position="35"/>
    </location>
</feature>
<keyword evidence="2" id="KW-0812">Transmembrane</keyword>
<name>A0A427XYY6_9TREE</name>
<feature type="compositionally biased region" description="Polar residues" evidence="1">
    <location>
        <begin position="14"/>
        <end position="25"/>
    </location>
</feature>